<keyword evidence="2" id="KW-1185">Reference proteome</keyword>
<dbReference type="Proteomes" id="UP001207116">
    <property type="component" value="Unassembled WGS sequence"/>
</dbReference>
<dbReference type="AlphaFoldDB" id="A0AAE3MNE5"/>
<accession>A0AAE3MNE5</accession>
<name>A0AAE3MNE5_9FLAO</name>
<dbReference type="RefSeq" id="WP_266013524.1">
    <property type="nucleotide sequence ID" value="NZ_JAPFQP010000003.1"/>
</dbReference>
<dbReference type="Pfam" id="PF14054">
    <property type="entry name" value="DUF4249"/>
    <property type="match status" value="1"/>
</dbReference>
<gene>
    <name evidence="1" type="ORF">OO016_10685</name>
</gene>
<proteinExistence type="predicted"/>
<dbReference type="InterPro" id="IPR025345">
    <property type="entry name" value="DUF4249"/>
</dbReference>
<comment type="caution">
    <text evidence="1">The sequence shown here is derived from an EMBL/GenBank/DDBJ whole genome shotgun (WGS) entry which is preliminary data.</text>
</comment>
<evidence type="ECO:0000313" key="2">
    <source>
        <dbReference type="Proteomes" id="UP001207116"/>
    </source>
</evidence>
<evidence type="ECO:0000313" key="1">
    <source>
        <dbReference type="EMBL" id="MCX2720067.1"/>
    </source>
</evidence>
<organism evidence="1 2">
    <name type="scientific">Lentiprolixibacter aurantiacus</name>
    <dbReference type="NCBI Taxonomy" id="2993939"/>
    <lineage>
        <taxon>Bacteria</taxon>
        <taxon>Pseudomonadati</taxon>
        <taxon>Bacteroidota</taxon>
        <taxon>Flavobacteriia</taxon>
        <taxon>Flavobacteriales</taxon>
        <taxon>Flavobacteriaceae</taxon>
        <taxon>Lentiprolixibacter</taxon>
    </lineage>
</organism>
<dbReference type="PROSITE" id="PS51257">
    <property type="entry name" value="PROKAR_LIPOPROTEIN"/>
    <property type="match status" value="1"/>
</dbReference>
<reference evidence="1" key="1">
    <citation type="submission" date="2022-11" db="EMBL/GenBank/DDBJ databases">
        <title>The characterization of three novel Bacteroidetes species and genomic analysis of their roles in tidal elemental geochemical cycles.</title>
        <authorList>
            <person name="Ma K.-J."/>
        </authorList>
    </citation>
    <scope>NUCLEOTIDE SEQUENCE</scope>
    <source>
        <strain evidence="1">M415</strain>
    </source>
</reference>
<protein>
    <submittedName>
        <fullName evidence="1">DUF4249 domain-containing protein</fullName>
    </submittedName>
</protein>
<sequence length="298" mass="33800">MRKLFIWLLVCAGWLASCEDVIEVDLPEGDTRLIVDGLIRVDTTEAFIPVSIKVSESTGFFDEIPATSLESISIIYEQIEDGTVVFTGTSSLAELNPGSGVYEPDPNFSSDQRIPTSVLQRENLRFTLLMRHKGRQYLAQTFYVPTVPIDNLEQGTGTLFEGDETEVVVSFTDNPDRDDFYLFDFGFDEFLTSEDEFFQGQQFAFSYFYDQEFDPGTILEISIMGADREFFNYMDLILEQTEQSVGFFETPRATVRGNVIDITDLDNVSVTDNTSQPKVFPLGYFAVVQEFRDTLVIE</sequence>
<dbReference type="EMBL" id="JAPFQP010000003">
    <property type="protein sequence ID" value="MCX2720067.1"/>
    <property type="molecule type" value="Genomic_DNA"/>
</dbReference>